<sequence length="1061" mass="118803">MSGNTLKKASPRRLYQLGKIFMFLLAIGLTTTSFAQQSATDLKTVKGTVVDETNQPIPGATILVQNSTRGVVTDELGKFEITVLPSDKLVISFIGLETKTIPIGDKTTLSIVLLPKANELDGVTVVAFAKQKKESVVGAITTVTPKDLKVPSSNLTTALAGRVAGMISYQTSGEPGADNAQFFIRGIGTFGSSAKKDPLILIDNLEVSATDLARLQPDDIASFSIMKDATAAALYGSRGANGVILVTTKEGAEGKAKLSIRFETSLSQPTRQVKLADPVTYMRMHNEATLARTPENPLPYSEEKIANTLAGKNPMVYPAVDWQDILFKNFAVNERLNFNLSGGGKVARYYISGTYNKDNGILRENGKNNFNSNISLANYALRSNININVTPTTEVIVRLSGQFDDYTGPLEGGQRVYLETMNANPVLFPAEYLPDKANQRAKQILFGNYTGGTYLNPYANMVKGYKEYANSTMMAQFELKQKLDFFTKGLELRAMFNTQRYSYFENKRQYTPYYYMIDVYDKENDIYTLKSLNEGSMALGYDPSYKTVSSSIYMEAAANYNRTFDEKHDVGGLLVYTMQNKRSGNESDLQKSLPHRNMGLAGRFTYGYDSRYFMEFNFGLNGSERFAKKERWGFFPSIGLGWMISNEAFWPESMQRIMPKLKVRGSYGLVGNDAIGSDDDRFYYLSNVNLNNSDRGATFGSSFGYNRPGYSISRYANEEISWEVSYKTNFAVEINLFNDLDIQAEWFREKRTNILMDRAMIPESMGLQATPKANVGEAKSWGSELELKYTKNFNNGMWLQGTGTFTYATNEYSYYEEAPRPETPWLNHKGEKINAHWGYLAERLFIDEYDINNSPTQVYGAQSILPGDIKYKDINGDGKVDSQDWVTIGWPSVPEIIYGFGFSAGYKGFDISCFFQGSAHSSFVFHTGGTDYGSGVSTLHPFVGGQTALMQAIADDHWTEENQDPYAFWPRLSTQIEENNSQKSTWWMRNGAFLRLKSAEIGYSLPKEVCRKLYLSNLRVYLSGTNLLTFSKFKLWDVEMGGNGLGYPIQRVYNVGVQLDF</sequence>
<keyword evidence="1" id="KW-1134">Transmembrane beta strand</keyword>
<dbReference type="InterPro" id="IPR037066">
    <property type="entry name" value="Plug_dom_sf"/>
</dbReference>
<dbReference type="PROSITE" id="PS52016">
    <property type="entry name" value="TONB_DEPENDENT_REC_3"/>
    <property type="match status" value="1"/>
</dbReference>
<proteinExistence type="inferred from homology"/>
<dbReference type="SUPFAM" id="SSF49464">
    <property type="entry name" value="Carboxypeptidase regulatory domain-like"/>
    <property type="match status" value="1"/>
</dbReference>
<dbReference type="InterPro" id="IPR039426">
    <property type="entry name" value="TonB-dep_rcpt-like"/>
</dbReference>
<dbReference type="GO" id="GO:0009279">
    <property type="term" value="C:cell outer membrane"/>
    <property type="evidence" value="ECO:0007669"/>
    <property type="project" value="UniProtKB-SubCell"/>
</dbReference>
<feature type="signal peptide" evidence="2">
    <location>
        <begin position="1"/>
        <end position="35"/>
    </location>
</feature>
<comment type="subcellular location">
    <subcellularLocation>
        <location evidence="1">Cell outer membrane</location>
        <topology evidence="1">Multi-pass membrane protein</topology>
    </subcellularLocation>
</comment>
<dbReference type="EMBL" id="QRYC01000003">
    <property type="protein sequence ID" value="RGU58183.1"/>
    <property type="molecule type" value="Genomic_DNA"/>
</dbReference>
<feature type="domain" description="TonB-dependent receptor plug" evidence="3">
    <location>
        <begin position="133"/>
        <end position="243"/>
    </location>
</feature>
<dbReference type="InterPro" id="IPR023997">
    <property type="entry name" value="TonB-dep_OMP_SusC/RagA_CS"/>
</dbReference>
<gene>
    <name evidence="4" type="ORF">DWW57_03785</name>
</gene>
<evidence type="ECO:0000313" key="5">
    <source>
        <dbReference type="Proteomes" id="UP000284243"/>
    </source>
</evidence>
<dbReference type="InterPro" id="IPR008969">
    <property type="entry name" value="CarboxyPept-like_regulatory"/>
</dbReference>
<evidence type="ECO:0000313" key="4">
    <source>
        <dbReference type="EMBL" id="RGU58183.1"/>
    </source>
</evidence>
<reference evidence="4 5" key="1">
    <citation type="submission" date="2018-08" db="EMBL/GenBank/DDBJ databases">
        <title>A genome reference for cultivated species of the human gut microbiota.</title>
        <authorList>
            <person name="Zou Y."/>
            <person name="Xue W."/>
            <person name="Luo G."/>
        </authorList>
    </citation>
    <scope>NUCLEOTIDE SEQUENCE [LARGE SCALE GENOMIC DNA]</scope>
    <source>
        <strain evidence="4 5">AF16-14</strain>
    </source>
</reference>
<organism evidence="4 5">
    <name type="scientific">Odoribacter splanchnicus</name>
    <dbReference type="NCBI Taxonomy" id="28118"/>
    <lineage>
        <taxon>Bacteria</taxon>
        <taxon>Pseudomonadati</taxon>
        <taxon>Bacteroidota</taxon>
        <taxon>Bacteroidia</taxon>
        <taxon>Bacteroidales</taxon>
        <taxon>Odoribacteraceae</taxon>
        <taxon>Odoribacter</taxon>
    </lineage>
</organism>
<dbReference type="InterPro" id="IPR023996">
    <property type="entry name" value="TonB-dep_OMP_SusC/RagA"/>
</dbReference>
<keyword evidence="1" id="KW-0813">Transport</keyword>
<keyword evidence="2" id="KW-0732">Signal</keyword>
<dbReference type="NCBIfam" id="TIGR04057">
    <property type="entry name" value="SusC_RagA_signa"/>
    <property type="match status" value="1"/>
</dbReference>
<protein>
    <submittedName>
        <fullName evidence="4">TonB-dependent receptor</fullName>
    </submittedName>
</protein>
<feature type="chain" id="PRO_5019164091" evidence="2">
    <location>
        <begin position="36"/>
        <end position="1061"/>
    </location>
</feature>
<comment type="similarity">
    <text evidence="1">Belongs to the TonB-dependent receptor family.</text>
</comment>
<keyword evidence="1" id="KW-0472">Membrane</keyword>
<name>A0A412TWM5_9BACT</name>
<evidence type="ECO:0000256" key="2">
    <source>
        <dbReference type="SAM" id="SignalP"/>
    </source>
</evidence>
<dbReference type="Proteomes" id="UP000284243">
    <property type="component" value="Unassembled WGS sequence"/>
</dbReference>
<dbReference type="SUPFAM" id="SSF56935">
    <property type="entry name" value="Porins"/>
    <property type="match status" value="1"/>
</dbReference>
<dbReference type="Gene3D" id="2.170.130.10">
    <property type="entry name" value="TonB-dependent receptor, plug domain"/>
    <property type="match status" value="1"/>
</dbReference>
<dbReference type="Pfam" id="PF07715">
    <property type="entry name" value="Plug"/>
    <property type="match status" value="1"/>
</dbReference>
<accession>A0A412TWM5</accession>
<keyword evidence="1" id="KW-0812">Transmembrane</keyword>
<dbReference type="RefSeq" id="WP_022160660.1">
    <property type="nucleotide sequence ID" value="NZ_CABJFF010000003.1"/>
</dbReference>
<keyword evidence="1" id="KW-0998">Cell outer membrane</keyword>
<evidence type="ECO:0000256" key="1">
    <source>
        <dbReference type="PROSITE-ProRule" id="PRU01360"/>
    </source>
</evidence>
<comment type="caution">
    <text evidence="4">The sequence shown here is derived from an EMBL/GenBank/DDBJ whole genome shotgun (WGS) entry which is preliminary data.</text>
</comment>
<dbReference type="Gene3D" id="2.60.40.1120">
    <property type="entry name" value="Carboxypeptidase-like, regulatory domain"/>
    <property type="match status" value="1"/>
</dbReference>
<dbReference type="Pfam" id="PF13715">
    <property type="entry name" value="CarbopepD_reg_2"/>
    <property type="match status" value="1"/>
</dbReference>
<keyword evidence="4" id="KW-0675">Receptor</keyword>
<dbReference type="AlphaFoldDB" id="A0A412TWM5"/>
<dbReference type="NCBIfam" id="TIGR04056">
    <property type="entry name" value="OMP_RagA_SusC"/>
    <property type="match status" value="1"/>
</dbReference>
<dbReference type="InterPro" id="IPR012910">
    <property type="entry name" value="Plug_dom"/>
</dbReference>
<evidence type="ECO:0000259" key="3">
    <source>
        <dbReference type="Pfam" id="PF07715"/>
    </source>
</evidence>
<dbReference type="FunFam" id="2.170.130.10:FF:000003">
    <property type="entry name" value="SusC/RagA family TonB-linked outer membrane protein"/>
    <property type="match status" value="1"/>
</dbReference>